<name>A0ABU0YS58_9PROT</name>
<accession>A0ABU0YS58</accession>
<dbReference type="CDD" id="cd21631">
    <property type="entry name" value="RHH_CopG_NikR-like"/>
    <property type="match status" value="1"/>
</dbReference>
<organism evidence="2 3">
    <name type="scientific">Dongia sedimenti</name>
    <dbReference type="NCBI Taxonomy" id="3064282"/>
    <lineage>
        <taxon>Bacteria</taxon>
        <taxon>Pseudomonadati</taxon>
        <taxon>Pseudomonadota</taxon>
        <taxon>Alphaproteobacteria</taxon>
        <taxon>Rhodospirillales</taxon>
        <taxon>Dongiaceae</taxon>
        <taxon>Dongia</taxon>
    </lineage>
</organism>
<keyword evidence="3" id="KW-1185">Reference proteome</keyword>
<proteinExistence type="predicted"/>
<sequence>MAKKQDKIRHQLFLPADVTERLEALAAKPGSSKSAILTDALVAWLNRRAGHELDDRFGLRLNRISMQLGRIERDGAVLLESLALFIRYQLNVTAPLPEADAAARAVGRDRFQAFIEQVARQLARGDRTLDRTGEGQAEPQPGGEA</sequence>
<reference evidence="3" key="1">
    <citation type="submission" date="2023-08" db="EMBL/GenBank/DDBJ databases">
        <title>Rhodospirillaceae gen. nov., a novel taxon isolated from the Yangtze River Yuezi River estuary sludge.</title>
        <authorList>
            <person name="Ruan L."/>
        </authorList>
    </citation>
    <scope>NUCLEOTIDE SEQUENCE [LARGE SCALE GENOMIC DNA]</scope>
    <source>
        <strain evidence="3">R-7</strain>
    </source>
</reference>
<dbReference type="EMBL" id="JAUYVI010000007">
    <property type="protein sequence ID" value="MDQ7250548.1"/>
    <property type="molecule type" value="Genomic_DNA"/>
</dbReference>
<dbReference type="Proteomes" id="UP001230156">
    <property type="component" value="Unassembled WGS sequence"/>
</dbReference>
<feature type="compositionally biased region" description="Low complexity" evidence="1">
    <location>
        <begin position="134"/>
        <end position="145"/>
    </location>
</feature>
<dbReference type="RefSeq" id="WP_379959961.1">
    <property type="nucleotide sequence ID" value="NZ_JAUYVI010000007.1"/>
</dbReference>
<evidence type="ECO:0000313" key="2">
    <source>
        <dbReference type="EMBL" id="MDQ7250548.1"/>
    </source>
</evidence>
<comment type="caution">
    <text evidence="2">The sequence shown here is derived from an EMBL/GenBank/DDBJ whole genome shotgun (WGS) entry which is preliminary data.</text>
</comment>
<protein>
    <submittedName>
        <fullName evidence="2">CopG family transcriptional regulator</fullName>
    </submittedName>
</protein>
<evidence type="ECO:0000256" key="1">
    <source>
        <dbReference type="SAM" id="MobiDB-lite"/>
    </source>
</evidence>
<feature type="region of interest" description="Disordered" evidence="1">
    <location>
        <begin position="125"/>
        <end position="145"/>
    </location>
</feature>
<evidence type="ECO:0000313" key="3">
    <source>
        <dbReference type="Proteomes" id="UP001230156"/>
    </source>
</evidence>
<gene>
    <name evidence="2" type="ORF">Q8A70_22860</name>
</gene>